<feature type="compositionally biased region" description="Basic residues" evidence="1">
    <location>
        <begin position="75"/>
        <end position="89"/>
    </location>
</feature>
<dbReference type="HOGENOM" id="CLU_2359443_0_0_1"/>
<reference evidence="3" key="1">
    <citation type="journal article" date="2013" name="Genome Announc.">
        <title>Draft genome sequence of Botrytis cinerea BcDW1, inoculum for noble rot of grape berries.</title>
        <authorList>
            <person name="Blanco-Ulate B."/>
            <person name="Allen G."/>
            <person name="Powell A.L."/>
            <person name="Cantu D."/>
        </authorList>
    </citation>
    <scope>NUCLEOTIDE SEQUENCE [LARGE SCALE GENOMIC DNA]</scope>
    <source>
        <strain evidence="3">BcDW1</strain>
    </source>
</reference>
<proteinExistence type="predicted"/>
<evidence type="ECO:0000313" key="3">
    <source>
        <dbReference type="Proteomes" id="UP000012045"/>
    </source>
</evidence>
<organism evidence="2 3">
    <name type="scientific">Botryotinia fuckeliana (strain BcDW1)</name>
    <name type="common">Noble rot fungus</name>
    <name type="synonym">Botrytis cinerea</name>
    <dbReference type="NCBI Taxonomy" id="1290391"/>
    <lineage>
        <taxon>Eukaryota</taxon>
        <taxon>Fungi</taxon>
        <taxon>Dikarya</taxon>
        <taxon>Ascomycota</taxon>
        <taxon>Pezizomycotina</taxon>
        <taxon>Leotiomycetes</taxon>
        <taxon>Helotiales</taxon>
        <taxon>Sclerotiniaceae</taxon>
        <taxon>Botrytis</taxon>
    </lineage>
</organism>
<feature type="region of interest" description="Disordered" evidence="1">
    <location>
        <begin position="75"/>
        <end position="96"/>
    </location>
</feature>
<evidence type="ECO:0000256" key="1">
    <source>
        <dbReference type="SAM" id="MobiDB-lite"/>
    </source>
</evidence>
<dbReference type="STRING" id="1290391.M7UDB9"/>
<dbReference type="EMBL" id="KB708077">
    <property type="protein sequence ID" value="EMR81412.1"/>
    <property type="molecule type" value="Genomic_DNA"/>
</dbReference>
<gene>
    <name evidence="2" type="ORF">BcDW1_9912</name>
</gene>
<protein>
    <submittedName>
        <fullName evidence="2">Uncharacterized protein</fullName>
    </submittedName>
</protein>
<evidence type="ECO:0000313" key="2">
    <source>
        <dbReference type="EMBL" id="EMR81412.1"/>
    </source>
</evidence>
<dbReference type="Proteomes" id="UP000012045">
    <property type="component" value="Unassembled WGS sequence"/>
</dbReference>
<name>M7UDB9_BOTF1</name>
<dbReference type="AlphaFoldDB" id="M7UDB9"/>
<accession>M7UDB9</accession>
<sequence>MPITQQREVYINIKKTPLEHGAILYGNVSLSAMDDLPLDDDDDDDDAFDKQRSHNYVKAQGKFLTAFPTSSMKKKRFRYPKSQQTKRKVALVLPAG</sequence>